<evidence type="ECO:0000256" key="2">
    <source>
        <dbReference type="ARBA" id="ARBA00023242"/>
    </source>
</evidence>
<evidence type="ECO:0000256" key="3">
    <source>
        <dbReference type="SAM" id="MobiDB-lite"/>
    </source>
</evidence>
<keyword evidence="2" id="KW-0539">Nucleus</keyword>
<feature type="region of interest" description="Disordered" evidence="3">
    <location>
        <begin position="181"/>
        <end position="202"/>
    </location>
</feature>
<dbReference type="PANTHER" id="PTHR47206:SF1">
    <property type="entry name" value="HOMEODOMAIN-LIKE SUPERFAMILY PROTEIN"/>
    <property type="match status" value="1"/>
</dbReference>
<dbReference type="PROSITE" id="PS50090">
    <property type="entry name" value="MYB_LIKE"/>
    <property type="match status" value="1"/>
</dbReference>
<dbReference type="PANTHER" id="PTHR47206">
    <property type="entry name" value="HOMEODOMAIN-LIKE SUPERFAMILY PROTEIN"/>
    <property type="match status" value="1"/>
</dbReference>
<reference evidence="7" key="1">
    <citation type="journal article" date="2016" name="Nat. Biotechnol.">
        <title>Sequencing wild and cultivated cassava and related species reveals extensive interspecific hybridization and genetic diversity.</title>
        <authorList>
            <person name="Bredeson J.V."/>
            <person name="Lyons J.B."/>
            <person name="Prochnik S.E."/>
            <person name="Wu G.A."/>
            <person name="Ha C.M."/>
            <person name="Edsinger-Gonzales E."/>
            <person name="Grimwood J."/>
            <person name="Schmutz J."/>
            <person name="Rabbi I.Y."/>
            <person name="Egesi C."/>
            <person name="Nauluvula P."/>
            <person name="Lebot V."/>
            <person name="Ndunguru J."/>
            <person name="Mkamilo G."/>
            <person name="Bart R.S."/>
            <person name="Setter T.L."/>
            <person name="Gleadow R.M."/>
            <person name="Kulakow P."/>
            <person name="Ferguson M.E."/>
            <person name="Rounsley S."/>
            <person name="Rokhsar D.S."/>
        </authorList>
    </citation>
    <scope>NUCLEOTIDE SEQUENCE [LARGE SCALE GENOMIC DNA]</scope>
    <source>
        <strain evidence="7">cv. AM560-2</strain>
    </source>
</reference>
<evidence type="ECO:0000313" key="7">
    <source>
        <dbReference type="Proteomes" id="UP000091857"/>
    </source>
</evidence>
<comment type="caution">
    <text evidence="6">The sequence shown here is derived from an EMBL/GenBank/DDBJ whole genome shotgun (WGS) entry which is preliminary data.</text>
</comment>
<dbReference type="Pfam" id="PF00249">
    <property type="entry name" value="Myb_DNA-binding"/>
    <property type="match status" value="1"/>
</dbReference>
<dbReference type="PROSITE" id="PS51294">
    <property type="entry name" value="HTH_MYB"/>
    <property type="match status" value="1"/>
</dbReference>
<keyword evidence="7" id="KW-1185">Reference proteome</keyword>
<dbReference type="EMBL" id="CM004388">
    <property type="protein sequence ID" value="OAY58034.1"/>
    <property type="molecule type" value="Genomic_DNA"/>
</dbReference>
<accession>A0A2C9WFC6</accession>
<dbReference type="CDD" id="cd11660">
    <property type="entry name" value="SANT_TRF"/>
    <property type="match status" value="1"/>
</dbReference>
<gene>
    <name evidence="6" type="ORF">MANES_02G144600v8</name>
</gene>
<dbReference type="InterPro" id="IPR017930">
    <property type="entry name" value="Myb_dom"/>
</dbReference>
<sequence length="596" mass="63584">MTEKSKKQKKAIISEEDISTLLQRHSANTVLALLQEVAQFGGVKIDWNALVKKTTTGISNAREYQMLWRHLAYRHALLEKLEDRAQPLDDDSDLEYELEAFPDVSSEASIEAAACVKVLIASGLPSDSVHPNSTTVEAPLTINIPNVQAVRATSENSQSAALRGMNITVPVSVQKQPLPAVTSTEGLDANGSASGTLPARRKRKPWLESEDMELIAAVQKYGEGNWANILRSEFKWDRTASQLSQRWAIIRKKRLGNWNMGGNTNGVQLTEAQRAARHAMNLALDLPVKNTFANNSGETSSSQLQSQRPFATKSSSVGPLGSTVNSQVAVHKPVKLDFSSNPVRAAAVAAGARIATQSGAASLLKAAQAKSTVHVIPAAGSSKSSMPVGASSHSDAHPNVHFNDLAAAPFSTHPVVSSNGPQLALEKASSPTTLPTPISGATVNMLSELADAELQSKQDAETTGEMKILSEDVTKEQVEEQGGLVSGNVSSEQVQVGKAALLKPEAEFKTQLDVVQSSNASLKVKMGEKDMMDGDKSTCLTVGKDENQSAVKENGDNQSTRVKQADLPSMATDECIENFEAVSKAKCCNVITAEEG</sequence>
<dbReference type="Gene3D" id="1.10.10.60">
    <property type="entry name" value="Homeodomain-like"/>
    <property type="match status" value="1"/>
</dbReference>
<protein>
    <submittedName>
        <fullName evidence="6">Uncharacterized protein</fullName>
    </submittedName>
</protein>
<dbReference type="SUPFAM" id="SSF46689">
    <property type="entry name" value="Homeodomain-like"/>
    <property type="match status" value="1"/>
</dbReference>
<evidence type="ECO:0000313" key="6">
    <source>
        <dbReference type="EMBL" id="OAY58034.1"/>
    </source>
</evidence>
<dbReference type="SMART" id="SM00717">
    <property type="entry name" value="SANT"/>
    <property type="match status" value="1"/>
</dbReference>
<dbReference type="InterPro" id="IPR001005">
    <property type="entry name" value="SANT/Myb"/>
</dbReference>
<comment type="subcellular location">
    <subcellularLocation>
        <location evidence="1">Nucleus</location>
    </subcellularLocation>
</comment>
<feature type="domain" description="Myb-like" evidence="4">
    <location>
        <begin position="198"/>
        <end position="247"/>
    </location>
</feature>
<dbReference type="Proteomes" id="UP000091857">
    <property type="component" value="Chromosome 2"/>
</dbReference>
<feature type="region of interest" description="Disordered" evidence="3">
    <location>
        <begin position="293"/>
        <end position="319"/>
    </location>
</feature>
<dbReference type="AlphaFoldDB" id="A0A2C9WFC6"/>
<dbReference type="STRING" id="3983.A0A2C9WFC6"/>
<name>A0A2C9WFC6_MANES</name>
<dbReference type="SMR" id="A0A2C9WFC6"/>
<feature type="compositionally biased region" description="Polar residues" evidence="3">
    <location>
        <begin position="181"/>
        <end position="195"/>
    </location>
</feature>
<feature type="domain" description="HTH myb-type" evidence="5">
    <location>
        <begin position="200"/>
        <end position="255"/>
    </location>
</feature>
<evidence type="ECO:0000256" key="1">
    <source>
        <dbReference type="ARBA" id="ARBA00004123"/>
    </source>
</evidence>
<dbReference type="Gramene" id="Manes.02G144600.1.v8.1">
    <property type="protein sequence ID" value="Manes.02G144600.1.v8.1.CDS"/>
    <property type="gene ID" value="Manes.02G144600.v8.1"/>
</dbReference>
<dbReference type="OrthoDB" id="608866at2759"/>
<dbReference type="GO" id="GO:0005634">
    <property type="term" value="C:nucleus"/>
    <property type="evidence" value="ECO:0007669"/>
    <property type="project" value="UniProtKB-SubCell"/>
</dbReference>
<dbReference type="InterPro" id="IPR009057">
    <property type="entry name" value="Homeodomain-like_sf"/>
</dbReference>
<dbReference type="GO" id="GO:0000976">
    <property type="term" value="F:transcription cis-regulatory region binding"/>
    <property type="evidence" value="ECO:0000318"/>
    <property type="project" value="GO_Central"/>
</dbReference>
<evidence type="ECO:0000259" key="4">
    <source>
        <dbReference type="PROSITE" id="PS50090"/>
    </source>
</evidence>
<organism evidence="6 7">
    <name type="scientific">Manihot esculenta</name>
    <name type="common">Cassava</name>
    <name type="synonym">Jatropha manihot</name>
    <dbReference type="NCBI Taxonomy" id="3983"/>
    <lineage>
        <taxon>Eukaryota</taxon>
        <taxon>Viridiplantae</taxon>
        <taxon>Streptophyta</taxon>
        <taxon>Embryophyta</taxon>
        <taxon>Tracheophyta</taxon>
        <taxon>Spermatophyta</taxon>
        <taxon>Magnoliopsida</taxon>
        <taxon>eudicotyledons</taxon>
        <taxon>Gunneridae</taxon>
        <taxon>Pentapetalae</taxon>
        <taxon>rosids</taxon>
        <taxon>fabids</taxon>
        <taxon>Malpighiales</taxon>
        <taxon>Euphorbiaceae</taxon>
        <taxon>Crotonoideae</taxon>
        <taxon>Manihoteae</taxon>
        <taxon>Manihot</taxon>
    </lineage>
</organism>
<proteinExistence type="predicted"/>
<evidence type="ECO:0000259" key="5">
    <source>
        <dbReference type="PROSITE" id="PS51294"/>
    </source>
</evidence>